<keyword evidence="3" id="KW-1185">Reference proteome</keyword>
<reference evidence="2" key="1">
    <citation type="submission" date="2021-05" db="EMBL/GenBank/DDBJ databases">
        <title>Complete genome sequence of the cellulolytic planctomycete Telmatocola sphagniphila SP2T and characterization of the first cellulase from planctomycetes.</title>
        <authorList>
            <person name="Rakitin A.L."/>
            <person name="Beletsky A.V."/>
            <person name="Naumoff D.G."/>
            <person name="Kulichevskaya I.S."/>
            <person name="Mardanov A.V."/>
            <person name="Ravin N.V."/>
            <person name="Dedysh S.N."/>
        </authorList>
    </citation>
    <scope>NUCLEOTIDE SEQUENCE</scope>
    <source>
        <strain evidence="2">SP2T</strain>
    </source>
</reference>
<accession>A0A8E6BA01</accession>
<dbReference type="NCBIfam" id="TIGR03000">
    <property type="entry name" value="plancto_dom_1"/>
    <property type="match status" value="1"/>
</dbReference>
<evidence type="ECO:0000313" key="2">
    <source>
        <dbReference type="EMBL" id="QVL34124.1"/>
    </source>
</evidence>
<dbReference type="RefSeq" id="WP_213499097.1">
    <property type="nucleotide sequence ID" value="NZ_CP074694.1"/>
</dbReference>
<protein>
    <submittedName>
        <fullName evidence="2">TIGR03000 domain-containing protein</fullName>
    </submittedName>
</protein>
<name>A0A8E6BA01_9BACT</name>
<dbReference type="AlphaFoldDB" id="A0A8E6BA01"/>
<dbReference type="EMBL" id="CP074694">
    <property type="protein sequence ID" value="QVL34124.1"/>
    <property type="molecule type" value="Genomic_DNA"/>
</dbReference>
<gene>
    <name evidence="2" type="ORF">KIH39_09515</name>
</gene>
<keyword evidence="1" id="KW-0732">Signal</keyword>
<dbReference type="KEGG" id="tsph:KIH39_09515"/>
<evidence type="ECO:0000256" key="1">
    <source>
        <dbReference type="SAM" id="SignalP"/>
    </source>
</evidence>
<proteinExistence type="predicted"/>
<organism evidence="2 3">
    <name type="scientific">Telmatocola sphagniphila</name>
    <dbReference type="NCBI Taxonomy" id="1123043"/>
    <lineage>
        <taxon>Bacteria</taxon>
        <taxon>Pseudomonadati</taxon>
        <taxon>Planctomycetota</taxon>
        <taxon>Planctomycetia</taxon>
        <taxon>Gemmatales</taxon>
        <taxon>Gemmataceae</taxon>
    </lineage>
</organism>
<dbReference type="InterPro" id="IPR017460">
    <property type="entry name" value="CHP03000_planctomycetes"/>
</dbReference>
<feature type="signal peptide" evidence="1">
    <location>
        <begin position="1"/>
        <end position="24"/>
    </location>
</feature>
<sequence>MRNKMTMLAFAGAVLLLIVPDASAQRGGGGGRGFGGGGRGFGGGYSSGFGNRGYSGYGNGYYGGGYSPYYSGFGLSIGFNPYISGDGGNYYYPNTAYSTNPITYYSTPTTTVLQNSYEGPVSQSSYNPSYAINPTINYATVSIFVPTNDAKVWFGDTPMPEQGLNRLYQSPPLESGKAFRYTIKAKWMENGKENEQTRQLEVRAGQSSIADFRSNASTITPTLIPYSPK</sequence>
<dbReference type="Proteomes" id="UP000676194">
    <property type="component" value="Chromosome"/>
</dbReference>
<evidence type="ECO:0000313" key="3">
    <source>
        <dbReference type="Proteomes" id="UP000676194"/>
    </source>
</evidence>
<feature type="chain" id="PRO_5034338211" evidence="1">
    <location>
        <begin position="25"/>
        <end position="229"/>
    </location>
</feature>